<feature type="transmembrane region" description="Helical" evidence="6">
    <location>
        <begin position="43"/>
        <end position="61"/>
    </location>
</feature>
<evidence type="ECO:0000256" key="2">
    <source>
        <dbReference type="ARBA" id="ARBA00022490"/>
    </source>
</evidence>
<evidence type="ECO:0000256" key="4">
    <source>
        <dbReference type="ARBA" id="ARBA00022840"/>
    </source>
</evidence>
<dbReference type="Gene3D" id="3.90.640.10">
    <property type="entry name" value="Actin, Chain A, domain 4"/>
    <property type="match status" value="1"/>
</dbReference>
<dbReference type="GO" id="GO:0005524">
    <property type="term" value="F:ATP binding"/>
    <property type="evidence" value="ECO:0007669"/>
    <property type="project" value="UniProtKB-KW"/>
</dbReference>
<keyword evidence="2" id="KW-0963">Cytoplasm</keyword>
<keyword evidence="3" id="KW-0547">Nucleotide-binding</keyword>
<dbReference type="Gene3D" id="3.30.420.40">
    <property type="match status" value="1"/>
</dbReference>
<comment type="subcellular location">
    <subcellularLocation>
        <location evidence="1">Cytoplasm</location>
        <location evidence="1">Cytoskeleton</location>
    </subcellularLocation>
</comment>
<keyword evidence="6" id="KW-0812">Transmembrane</keyword>
<evidence type="ECO:0000256" key="1">
    <source>
        <dbReference type="ARBA" id="ARBA00004245"/>
    </source>
</evidence>
<evidence type="ECO:0000256" key="6">
    <source>
        <dbReference type="SAM" id="Phobius"/>
    </source>
</evidence>
<dbReference type="FunFam" id="3.30.420.40:FF:000205">
    <property type="entry name" value="Actin, alpha skeletal muscle"/>
    <property type="match status" value="1"/>
</dbReference>
<keyword evidence="6" id="KW-1133">Transmembrane helix</keyword>
<dbReference type="SUPFAM" id="SSF53067">
    <property type="entry name" value="Actin-like ATPase domain"/>
    <property type="match status" value="1"/>
</dbReference>
<dbReference type="GO" id="GO:0005856">
    <property type="term" value="C:cytoskeleton"/>
    <property type="evidence" value="ECO:0007669"/>
    <property type="project" value="UniProtKB-SubCell"/>
</dbReference>
<accession>Q6SQL6</accession>
<dbReference type="PANTHER" id="PTHR11937">
    <property type="entry name" value="ACTIN"/>
    <property type="match status" value="1"/>
</dbReference>
<keyword evidence="4" id="KW-0067">ATP-binding</keyword>
<dbReference type="AlphaFoldDB" id="Q6SQL6"/>
<keyword evidence="6" id="KW-0472">Membrane</keyword>
<evidence type="ECO:0000256" key="5">
    <source>
        <dbReference type="ARBA" id="ARBA00023212"/>
    </source>
</evidence>
<name>Q6SQL6_PANPL</name>
<dbReference type="Pfam" id="PF00022">
    <property type="entry name" value="Actin"/>
    <property type="match status" value="1"/>
</dbReference>
<organism evidence="7">
    <name type="scientific">Pandalus platyceros</name>
    <name type="common">California spot prawn</name>
    <dbReference type="NCBI Taxonomy" id="263425"/>
    <lineage>
        <taxon>Eukaryota</taxon>
        <taxon>Metazoa</taxon>
        <taxon>Ecdysozoa</taxon>
        <taxon>Arthropoda</taxon>
        <taxon>Crustacea</taxon>
        <taxon>Multicrustacea</taxon>
        <taxon>Malacostraca</taxon>
        <taxon>Eumalacostraca</taxon>
        <taxon>Eucarida</taxon>
        <taxon>Decapoda</taxon>
        <taxon>Pleocyemata</taxon>
        <taxon>Caridea</taxon>
        <taxon>Pandaloidea</taxon>
        <taxon>Pandalidae</taxon>
        <taxon>Pandalus</taxon>
    </lineage>
</organism>
<dbReference type="InterPro" id="IPR043129">
    <property type="entry name" value="ATPase_NBD"/>
</dbReference>
<sequence>ESFSTPAMYCISASRLSSPSTPLAIPLVSSVTLLMVSPTWCPSMIGFALPHAILVLTWLVVTEKSYSFTTIAEREIVCDIKEKLCYIALDYGSEMNTAAASSSIDKSYEFQPSFLGIESASVHEIVHNSIMACDIDIRKDLLANVVMSGGTTMYDGIADRVQKDITGFAPPSFKVNIIV</sequence>
<reference evidence="7" key="1">
    <citation type="journal article" date="2004" name="J. Parasitol.">
        <title>Molecular phylogeny of the Haplosporidia based on two independent gene sequences.</title>
        <authorList>
            <person name="Reece K.S."/>
            <person name="Siddall M.E."/>
            <person name="Stokes N.A."/>
            <person name="Burreson E.M."/>
        </authorList>
    </citation>
    <scope>NUCLEOTIDE SEQUENCE</scope>
</reference>
<feature type="non-terminal residue" evidence="7">
    <location>
        <position position="179"/>
    </location>
</feature>
<dbReference type="EMBL" id="AY452516">
    <property type="protein sequence ID" value="AAS20341.1"/>
    <property type="molecule type" value="Genomic_DNA"/>
</dbReference>
<evidence type="ECO:0000313" key="7">
    <source>
        <dbReference type="EMBL" id="AAS20341.1"/>
    </source>
</evidence>
<proteinExistence type="predicted"/>
<dbReference type="InterPro" id="IPR004000">
    <property type="entry name" value="Actin"/>
</dbReference>
<keyword evidence="5" id="KW-0206">Cytoskeleton</keyword>
<evidence type="ECO:0000256" key="3">
    <source>
        <dbReference type="ARBA" id="ARBA00022741"/>
    </source>
</evidence>
<protein>
    <submittedName>
        <fullName evidence="7">Actin</fullName>
    </submittedName>
</protein>
<feature type="non-terminal residue" evidence="7">
    <location>
        <position position="1"/>
    </location>
</feature>